<dbReference type="RefSeq" id="WP_246012108.1">
    <property type="nucleotide sequence ID" value="NZ_SNZE01000039.1"/>
</dbReference>
<dbReference type="SMART" id="SM00318">
    <property type="entry name" value="SNc"/>
    <property type="match status" value="1"/>
</dbReference>
<feature type="domain" description="TNase-like" evidence="5">
    <location>
        <begin position="22"/>
        <end position="143"/>
    </location>
</feature>
<dbReference type="Gene3D" id="2.40.50.90">
    <property type="match status" value="1"/>
</dbReference>
<feature type="signal peptide" evidence="4">
    <location>
        <begin position="1"/>
        <end position="23"/>
    </location>
</feature>
<comment type="caution">
    <text evidence="6">The sequence shown here is derived from an EMBL/GenBank/DDBJ whole genome shotgun (WGS) entry which is preliminary data.</text>
</comment>
<evidence type="ECO:0000256" key="1">
    <source>
        <dbReference type="ARBA" id="ARBA00022722"/>
    </source>
</evidence>
<gene>
    <name evidence="6" type="ORF">DFR44_1393</name>
</gene>
<evidence type="ECO:0000313" key="7">
    <source>
        <dbReference type="Proteomes" id="UP000294480"/>
    </source>
</evidence>
<evidence type="ECO:0000259" key="5">
    <source>
        <dbReference type="PROSITE" id="PS50830"/>
    </source>
</evidence>
<keyword evidence="1" id="KW-0540">Nuclease</keyword>
<dbReference type="SUPFAM" id="SSF50199">
    <property type="entry name" value="Staphylococcal nuclease"/>
    <property type="match status" value="1"/>
</dbReference>
<evidence type="ECO:0000256" key="4">
    <source>
        <dbReference type="SAM" id="SignalP"/>
    </source>
</evidence>
<keyword evidence="7" id="KW-1185">Reference proteome</keyword>
<dbReference type="InterPro" id="IPR016071">
    <property type="entry name" value="Staphylococal_nuclease_OB-fold"/>
</dbReference>
<dbReference type="GO" id="GO:0003676">
    <property type="term" value="F:nucleic acid binding"/>
    <property type="evidence" value="ECO:0007669"/>
    <property type="project" value="InterPro"/>
</dbReference>
<evidence type="ECO:0000256" key="3">
    <source>
        <dbReference type="ARBA" id="ARBA00022801"/>
    </source>
</evidence>
<dbReference type="Proteomes" id="UP000294480">
    <property type="component" value="Unassembled WGS sequence"/>
</dbReference>
<proteinExistence type="predicted"/>
<protein>
    <submittedName>
        <fullName evidence="6">Endonuclease YncB(Thermonuclease family)</fullName>
    </submittedName>
</protein>
<keyword evidence="2 6" id="KW-0255">Endonuclease</keyword>
<keyword evidence="4" id="KW-0732">Signal</keyword>
<organism evidence="6 7">
    <name type="scientific">Hydromonas duriensis</name>
    <dbReference type="NCBI Taxonomy" id="1527608"/>
    <lineage>
        <taxon>Bacteria</taxon>
        <taxon>Pseudomonadati</taxon>
        <taxon>Pseudomonadota</taxon>
        <taxon>Betaproteobacteria</taxon>
        <taxon>Burkholderiales</taxon>
        <taxon>Burkholderiaceae</taxon>
        <taxon>Hydromonas</taxon>
    </lineage>
</organism>
<evidence type="ECO:0000256" key="2">
    <source>
        <dbReference type="ARBA" id="ARBA00022759"/>
    </source>
</evidence>
<dbReference type="GO" id="GO:0004519">
    <property type="term" value="F:endonuclease activity"/>
    <property type="evidence" value="ECO:0007669"/>
    <property type="project" value="UniProtKB-KW"/>
</dbReference>
<sequence>MTRKWLGSALFVCSMLLTYKASAFDAKVVGIKDGDTIVVFDGTSSTTIRLAAIDAPEKSQAFGEAAKKAMSSICFGKMATVNPINTDRYSRTVADVFCAGKNAGEWMVYNGFAWVYDRYVSGHIQYYGAQKIAREQRKGLWQDNNPIAPWDFRVK</sequence>
<accession>A0A4R6Y447</accession>
<dbReference type="GO" id="GO:0016787">
    <property type="term" value="F:hydrolase activity"/>
    <property type="evidence" value="ECO:0007669"/>
    <property type="project" value="UniProtKB-KW"/>
</dbReference>
<dbReference type="EMBL" id="SNZE01000039">
    <property type="protein sequence ID" value="TDR27775.1"/>
    <property type="molecule type" value="Genomic_DNA"/>
</dbReference>
<dbReference type="AlphaFoldDB" id="A0A4R6Y447"/>
<dbReference type="InterPro" id="IPR002071">
    <property type="entry name" value="Thermonucl_AS"/>
</dbReference>
<keyword evidence="3" id="KW-0378">Hydrolase</keyword>
<dbReference type="Pfam" id="PF00565">
    <property type="entry name" value="SNase"/>
    <property type="match status" value="1"/>
</dbReference>
<evidence type="ECO:0000313" key="6">
    <source>
        <dbReference type="EMBL" id="TDR27775.1"/>
    </source>
</evidence>
<dbReference type="PROSITE" id="PS50830">
    <property type="entry name" value="TNASE_3"/>
    <property type="match status" value="1"/>
</dbReference>
<reference evidence="6 7" key="1">
    <citation type="submission" date="2019-03" db="EMBL/GenBank/DDBJ databases">
        <title>Genomic Encyclopedia of Type Strains, Phase IV (KMG-IV): sequencing the most valuable type-strain genomes for metagenomic binning, comparative biology and taxonomic classification.</title>
        <authorList>
            <person name="Goeker M."/>
        </authorList>
    </citation>
    <scope>NUCLEOTIDE SEQUENCE [LARGE SCALE GENOMIC DNA]</scope>
    <source>
        <strain evidence="6 7">DSM 102852</strain>
    </source>
</reference>
<dbReference type="PROSITE" id="PS01123">
    <property type="entry name" value="TNASE_1"/>
    <property type="match status" value="1"/>
</dbReference>
<dbReference type="PANTHER" id="PTHR12302">
    <property type="entry name" value="EBNA2 BINDING PROTEIN P100"/>
    <property type="match status" value="1"/>
</dbReference>
<dbReference type="InterPro" id="IPR035437">
    <property type="entry name" value="SNase_OB-fold_sf"/>
</dbReference>
<name>A0A4R6Y447_9BURK</name>
<dbReference type="PANTHER" id="PTHR12302:SF3">
    <property type="entry name" value="SERINE_THREONINE-PROTEIN KINASE 31"/>
    <property type="match status" value="1"/>
</dbReference>
<feature type="chain" id="PRO_5020987841" evidence="4">
    <location>
        <begin position="24"/>
        <end position="155"/>
    </location>
</feature>